<name>A0A069AML1_CLODI</name>
<sequence length="75" mass="8353">MITGVIIGVNEFKISVKPCKATPAYTAERNDFLVVTLNIFAIMNIIIGTIIAEPNVSIIDFINSNIFFPPTYKYL</sequence>
<keyword evidence="1" id="KW-1133">Transmembrane helix</keyword>
<keyword evidence="1" id="KW-0812">Transmembrane</keyword>
<keyword evidence="1" id="KW-0472">Membrane</keyword>
<evidence type="ECO:0000313" key="3">
    <source>
        <dbReference type="EMBL" id="CDT13852.1"/>
    </source>
</evidence>
<dbReference type="EMBL" id="LK932505">
    <property type="protein sequence ID" value="CDS85707.1"/>
    <property type="molecule type" value="Genomic_DNA"/>
</dbReference>
<gene>
    <name evidence="3" type="ORF">BN1095_330099</name>
    <name evidence="2" type="ORF">BN1096_520439</name>
</gene>
<protein>
    <submittedName>
        <fullName evidence="3">Uncharacterized protein</fullName>
    </submittedName>
</protein>
<reference evidence="3" key="1">
    <citation type="submission" date="2014-07" db="EMBL/GenBank/DDBJ databases">
        <authorList>
            <person name="Monot Marc"/>
        </authorList>
    </citation>
    <scope>NUCLEOTIDE SEQUENCE</scope>
    <source>
        <strain evidence="3">7032989</strain>
    </source>
</reference>
<dbReference type="EMBL" id="LK932994">
    <property type="protein sequence ID" value="CDT13852.1"/>
    <property type="molecule type" value="Genomic_DNA"/>
</dbReference>
<evidence type="ECO:0000256" key="1">
    <source>
        <dbReference type="SAM" id="Phobius"/>
    </source>
</evidence>
<proteinExistence type="predicted"/>
<organism evidence="3">
    <name type="scientific">Clostridioides difficile</name>
    <name type="common">Peptoclostridium difficile</name>
    <dbReference type="NCBI Taxonomy" id="1496"/>
    <lineage>
        <taxon>Bacteria</taxon>
        <taxon>Bacillati</taxon>
        <taxon>Bacillota</taxon>
        <taxon>Clostridia</taxon>
        <taxon>Peptostreptococcales</taxon>
        <taxon>Peptostreptococcaceae</taxon>
        <taxon>Clostridioides</taxon>
    </lineage>
</organism>
<accession>A0A069AML1</accession>
<dbReference type="AlphaFoldDB" id="A0A069AML1"/>
<evidence type="ECO:0000313" key="2">
    <source>
        <dbReference type="EMBL" id="CDS85707.1"/>
    </source>
</evidence>
<feature type="transmembrane region" description="Helical" evidence="1">
    <location>
        <begin position="32"/>
        <end position="52"/>
    </location>
</feature>